<dbReference type="InterPro" id="IPR035069">
    <property type="entry name" value="TTHA1013/TTHA0281-like"/>
</dbReference>
<organism evidence="2 3">
    <name type="scientific">Aphanizomenon flos-aquae LD13</name>
    <dbReference type="NCBI Taxonomy" id="1710894"/>
    <lineage>
        <taxon>Bacteria</taxon>
        <taxon>Bacillati</taxon>
        <taxon>Cyanobacteriota</taxon>
        <taxon>Cyanophyceae</taxon>
        <taxon>Nostocales</taxon>
        <taxon>Aphanizomenonaceae</taxon>
        <taxon>Aphanizomenon</taxon>
    </lineage>
</organism>
<protein>
    <recommendedName>
        <fullName evidence="1">HicB-like antitoxin of toxin-antitoxin system domain-containing protein</fullName>
    </recommendedName>
</protein>
<dbReference type="Proteomes" id="UP000092382">
    <property type="component" value="Unassembled WGS sequence"/>
</dbReference>
<evidence type="ECO:0000259" key="1">
    <source>
        <dbReference type="Pfam" id="PF15919"/>
    </source>
</evidence>
<dbReference type="EMBL" id="LJOY01000015">
    <property type="protein sequence ID" value="OBQ26142.1"/>
    <property type="molecule type" value="Genomic_DNA"/>
</dbReference>
<dbReference type="PANTHER" id="PTHR34504">
    <property type="entry name" value="ANTITOXIN HICB"/>
    <property type="match status" value="1"/>
</dbReference>
<sequence>MNLPYTIIIQWSSEDKCYLVHLPEFPTQKYHTHGDTYEEAVKNAQEVIEMLITEYQEDGKPLPLAKSLEQLINVA</sequence>
<dbReference type="PATRIC" id="fig|1710894.3.peg.2842"/>
<dbReference type="PANTHER" id="PTHR34504:SF2">
    <property type="entry name" value="UPF0150 PROTEIN SSL0259"/>
    <property type="match status" value="1"/>
</dbReference>
<dbReference type="Pfam" id="PF15919">
    <property type="entry name" value="HicB_lk_antitox"/>
    <property type="match status" value="1"/>
</dbReference>
<dbReference type="SUPFAM" id="SSF143100">
    <property type="entry name" value="TTHA1013/TTHA0281-like"/>
    <property type="match status" value="1"/>
</dbReference>
<gene>
    <name evidence="2" type="ORF">AN481_06555</name>
</gene>
<comment type="caution">
    <text evidence="2">The sequence shown here is derived from an EMBL/GenBank/DDBJ whole genome shotgun (WGS) entry which is preliminary data.</text>
</comment>
<dbReference type="InterPro" id="IPR051404">
    <property type="entry name" value="TA_system_antitoxin"/>
</dbReference>
<accession>A0A1B7VYT3</accession>
<evidence type="ECO:0000313" key="3">
    <source>
        <dbReference type="Proteomes" id="UP000092382"/>
    </source>
</evidence>
<proteinExistence type="predicted"/>
<dbReference type="AlphaFoldDB" id="A0A1B7VYT3"/>
<dbReference type="STRING" id="1803587.GCA_001593825_03809"/>
<reference evidence="2 3" key="1">
    <citation type="submission" date="2015-09" db="EMBL/GenBank/DDBJ databases">
        <title>Whole genome shotgun sequence assembly of Aphanizomenon flos-aquae UKL13.</title>
        <authorList>
            <person name="Driscoll C."/>
        </authorList>
    </citation>
    <scope>NUCLEOTIDE SEQUENCE [LARGE SCALE GENOMIC DNA]</scope>
    <source>
        <strain evidence="2">MDT13</strain>
    </source>
</reference>
<dbReference type="Gene3D" id="3.30.160.250">
    <property type="match status" value="1"/>
</dbReference>
<evidence type="ECO:0000313" key="2">
    <source>
        <dbReference type="EMBL" id="OBQ26142.1"/>
    </source>
</evidence>
<name>A0A1B7VYT3_APHFL</name>
<feature type="domain" description="HicB-like antitoxin of toxin-antitoxin system" evidence="1">
    <location>
        <begin position="5"/>
        <end position="73"/>
    </location>
</feature>
<dbReference type="InterPro" id="IPR031807">
    <property type="entry name" value="HicB-like"/>
</dbReference>